<accession>A0AAD0PDC5</accession>
<keyword evidence="2" id="KW-0079">Bacteriocin immunity</keyword>
<dbReference type="CDD" id="cd16363">
    <property type="entry name" value="Col_Im_like"/>
    <property type="match status" value="1"/>
</dbReference>
<name>A0AAD0PDC5_PSEPU</name>
<dbReference type="EMBL" id="CP030750">
    <property type="protein sequence ID" value="AXA26599.1"/>
    <property type="molecule type" value="Genomic_DNA"/>
</dbReference>
<dbReference type="SUPFAM" id="SSF47345">
    <property type="entry name" value="Colicin E immunity proteins"/>
    <property type="match status" value="1"/>
</dbReference>
<evidence type="ECO:0000313" key="3">
    <source>
        <dbReference type="EMBL" id="AXA26599.1"/>
    </source>
</evidence>
<dbReference type="InterPro" id="IPR000290">
    <property type="entry name" value="Colicin_pyocin"/>
</dbReference>
<protein>
    <submittedName>
        <fullName evidence="3">Bacteriocin immunity protein</fullName>
    </submittedName>
</protein>
<dbReference type="Proteomes" id="UP000251617">
    <property type="component" value="Chromosome"/>
</dbReference>
<comment type="similarity">
    <text evidence="1">Belongs to the colicins ColE2/ColE8/ColE9 and pyocins S1/S2 family.</text>
</comment>
<proteinExistence type="inferred from homology"/>
<gene>
    <name evidence="3" type="ORF">C1S65_21675</name>
</gene>
<dbReference type="PRINTS" id="PR01299">
    <property type="entry name" value="PYOCIN"/>
</dbReference>
<dbReference type="GO" id="GO:0030153">
    <property type="term" value="P:bacteriocin immunity"/>
    <property type="evidence" value="ECO:0007669"/>
    <property type="project" value="UniProtKB-KW"/>
</dbReference>
<evidence type="ECO:0000256" key="2">
    <source>
        <dbReference type="ARBA" id="ARBA00023025"/>
    </source>
</evidence>
<evidence type="ECO:0000256" key="1">
    <source>
        <dbReference type="ARBA" id="ARBA00009346"/>
    </source>
</evidence>
<organism evidence="3 4">
    <name type="scientific">Pseudomonas putida</name>
    <name type="common">Arthrobacter siderocapsulatus</name>
    <dbReference type="NCBI Taxonomy" id="303"/>
    <lineage>
        <taxon>Bacteria</taxon>
        <taxon>Pseudomonadati</taxon>
        <taxon>Pseudomonadota</taxon>
        <taxon>Gammaproteobacteria</taxon>
        <taxon>Pseudomonadales</taxon>
        <taxon>Pseudomonadaceae</taxon>
        <taxon>Pseudomonas</taxon>
    </lineage>
</organism>
<dbReference type="AlphaFoldDB" id="A0AAD0PDC5"/>
<dbReference type="Gene3D" id="1.10.1200.20">
    <property type="entry name" value="Colicin E immunity protein"/>
    <property type="match status" value="1"/>
</dbReference>
<reference evidence="3 4" key="1">
    <citation type="submission" date="2018-06" db="EMBL/GenBank/DDBJ databases">
        <title>The genome of Pseudomonas putida NX-1, a lignin degrader.</title>
        <authorList>
            <person name="Xu Z."/>
        </authorList>
    </citation>
    <scope>NUCLEOTIDE SEQUENCE [LARGE SCALE GENOMIC DNA]</scope>
    <source>
        <strain evidence="3 4">NX-1</strain>
    </source>
</reference>
<evidence type="ECO:0000313" key="4">
    <source>
        <dbReference type="Proteomes" id="UP000251617"/>
    </source>
</evidence>
<dbReference type="GO" id="GO:0015643">
    <property type="term" value="F:toxic substance binding"/>
    <property type="evidence" value="ECO:0007669"/>
    <property type="project" value="InterPro"/>
</dbReference>
<sequence>MITFRQQLSEYAPDEFESLVEMLITAQGSSEFQDGLLEHFIDITAHPQGSDLIYHPESGTSESANSIVQKVMTWRQDNGLA</sequence>
<dbReference type="InterPro" id="IPR035900">
    <property type="entry name" value="Colicin_E_sf"/>
</dbReference>
<dbReference type="RefSeq" id="WP_112899095.1">
    <property type="nucleotide sequence ID" value="NZ_CP030750.1"/>
</dbReference>
<dbReference type="Pfam" id="PF01320">
    <property type="entry name" value="Colicin_Pyocin"/>
    <property type="match status" value="1"/>
</dbReference>